<keyword evidence="8" id="KW-0479">Metal-binding</keyword>
<gene>
    <name evidence="18" type="primary">LOC112279727</name>
    <name evidence="17" type="ORF">PHYPA_003978</name>
</gene>
<dbReference type="OrthoDB" id="2121828at2759"/>
<evidence type="ECO:0000256" key="2">
    <source>
        <dbReference type="ARBA" id="ARBA00004613"/>
    </source>
</evidence>
<keyword evidence="11" id="KW-1015">Disulfide bond</keyword>
<keyword evidence="19" id="KW-1185">Reference proteome</keyword>
<dbReference type="NCBIfam" id="TIGR03388">
    <property type="entry name" value="ascorbase"/>
    <property type="match status" value="1"/>
</dbReference>
<evidence type="ECO:0000256" key="10">
    <source>
        <dbReference type="ARBA" id="ARBA00023008"/>
    </source>
</evidence>
<dbReference type="Gene3D" id="2.60.40.420">
    <property type="entry name" value="Cupredoxins - blue copper proteins"/>
    <property type="match status" value="3"/>
</dbReference>
<accession>A0A2K1KT69</accession>
<sequence length="573" mass="63362">MGKWDVLAVVFLAMMVMLIAEAAVVKYDWTVDYITASPDCVEKLVLSVNNQFPSPTIHAMEGDTLVVRVTNAIPTEGVVFHWHGIHQTTTPFFDGAAYVSQCPINPGETFTYRFTVERAGTYFYHGHFGMQRAGGLFGSLIVSISLHKEPFAYDGEHSIILTDWWHKSIYEQQLGLTSIPFRFVGEPQSLLIQGRGSYNCTGLAGVAPGSLNCIVCNSTNPLCAPHVLPVMPGKTYRLRIASVASLSSLNFILEGHTLTVVQADGRYVKPFQVDNLNVYSGQSYDVLFTTNKEPSRNFWAAVNVRGRKMSTPTGLAILQYLPNPATLVPLTPTPVSPAWNDTAASVAQAKMILAKFGYEQAPPLKPDRTVTILGTQNMVDGHIKWALNNISHVARPTPVLAALKYNIRGAFDSEPPPDFPIKDYDVFAPPPTNYRNATSGSPVYVFTKDSVVDIIVQNANTLTPNNSEIHPWHLHGHDFWILGYGEGQFDPEKDPAFFNLVDPPVRNTVAVFPYGWVVIRFIANNPGAWPFHCHIEPHFHMGMGTVFAEGIEHIPELPTQTLGCGLTKRLMRL</sequence>
<dbReference type="AlphaFoldDB" id="A0A2K1KT69"/>
<dbReference type="PROSITE" id="PS00079">
    <property type="entry name" value="MULTICOPPER_OXIDASE1"/>
    <property type="match status" value="1"/>
</dbReference>
<feature type="domain" description="Plastocyanin-like" evidence="14">
    <location>
        <begin position="157"/>
        <end position="321"/>
    </location>
</feature>
<feature type="signal peptide" evidence="13">
    <location>
        <begin position="1"/>
        <end position="22"/>
    </location>
</feature>
<dbReference type="InterPro" id="IPR017760">
    <property type="entry name" value="L-ascorbate_oxidase_pln"/>
</dbReference>
<dbReference type="PANTHER" id="PTHR11709:SF394">
    <property type="entry name" value="FI03373P-RELATED"/>
    <property type="match status" value="1"/>
</dbReference>
<dbReference type="PROSITE" id="PS00080">
    <property type="entry name" value="MULTICOPPER_OXIDASE2"/>
    <property type="match status" value="1"/>
</dbReference>
<dbReference type="InterPro" id="IPR008972">
    <property type="entry name" value="Cupredoxin"/>
</dbReference>
<keyword evidence="10" id="KW-0186">Copper</keyword>
<dbReference type="SUPFAM" id="SSF49503">
    <property type="entry name" value="Cupredoxins"/>
    <property type="match status" value="3"/>
</dbReference>
<dbReference type="GO" id="GO:0008447">
    <property type="term" value="F:L-ascorbate oxidase activity"/>
    <property type="evidence" value="ECO:0007669"/>
    <property type="project" value="UniProtKB-EC"/>
</dbReference>
<comment type="cofactor">
    <cofactor evidence="1">
        <name>Cu cation</name>
        <dbReference type="ChEBI" id="CHEBI:23378"/>
    </cofactor>
</comment>
<evidence type="ECO:0000256" key="11">
    <source>
        <dbReference type="ARBA" id="ARBA00023157"/>
    </source>
</evidence>
<evidence type="ECO:0000256" key="1">
    <source>
        <dbReference type="ARBA" id="ARBA00001935"/>
    </source>
</evidence>
<evidence type="ECO:0000256" key="12">
    <source>
        <dbReference type="ARBA" id="ARBA00048908"/>
    </source>
</evidence>
<dbReference type="GO" id="GO:0005507">
    <property type="term" value="F:copper ion binding"/>
    <property type="evidence" value="ECO:0007669"/>
    <property type="project" value="InterPro"/>
</dbReference>
<evidence type="ECO:0000256" key="5">
    <source>
        <dbReference type="ARBA" id="ARBA00012301"/>
    </source>
</evidence>
<dbReference type="GO" id="GO:0016491">
    <property type="term" value="F:oxidoreductase activity"/>
    <property type="evidence" value="ECO:0000318"/>
    <property type="project" value="GO_Central"/>
</dbReference>
<evidence type="ECO:0000259" key="15">
    <source>
        <dbReference type="Pfam" id="PF07731"/>
    </source>
</evidence>
<evidence type="ECO:0000256" key="9">
    <source>
        <dbReference type="ARBA" id="ARBA00023002"/>
    </source>
</evidence>
<dbReference type="Pfam" id="PF00394">
    <property type="entry name" value="Cu-oxidase"/>
    <property type="match status" value="1"/>
</dbReference>
<proteinExistence type="inferred from homology"/>
<dbReference type="Pfam" id="PF07732">
    <property type="entry name" value="Cu-oxidase_3"/>
    <property type="match status" value="1"/>
</dbReference>
<organism evidence="17">
    <name type="scientific">Physcomitrium patens</name>
    <name type="common">Spreading-leaved earth moss</name>
    <name type="synonym">Physcomitrella patens</name>
    <dbReference type="NCBI Taxonomy" id="3218"/>
    <lineage>
        <taxon>Eukaryota</taxon>
        <taxon>Viridiplantae</taxon>
        <taxon>Streptophyta</taxon>
        <taxon>Embryophyta</taxon>
        <taxon>Bryophyta</taxon>
        <taxon>Bryophytina</taxon>
        <taxon>Bryopsida</taxon>
        <taxon>Funariidae</taxon>
        <taxon>Funariales</taxon>
        <taxon>Funariaceae</taxon>
        <taxon>Physcomitrium</taxon>
    </lineage>
</organism>
<dbReference type="Gramene" id="Pp3c3_3800V3.1">
    <property type="protein sequence ID" value="Pp3c3_3800V3.1"/>
    <property type="gene ID" value="Pp3c3_3800"/>
</dbReference>
<evidence type="ECO:0000256" key="8">
    <source>
        <dbReference type="ARBA" id="ARBA00022723"/>
    </source>
</evidence>
<evidence type="ECO:0000256" key="7">
    <source>
        <dbReference type="ARBA" id="ARBA00022525"/>
    </source>
</evidence>
<dbReference type="InterPro" id="IPR033138">
    <property type="entry name" value="Cu_oxidase_CS"/>
</dbReference>
<dbReference type="InterPro" id="IPR045087">
    <property type="entry name" value="Cu-oxidase_fam"/>
</dbReference>
<dbReference type="Pfam" id="PF07731">
    <property type="entry name" value="Cu-oxidase_2"/>
    <property type="match status" value="1"/>
</dbReference>
<feature type="domain" description="Plastocyanin-like" evidence="16">
    <location>
        <begin position="31"/>
        <end position="143"/>
    </location>
</feature>
<feature type="domain" description="Plastocyanin-like" evidence="15">
    <location>
        <begin position="431"/>
        <end position="550"/>
    </location>
</feature>
<evidence type="ECO:0000256" key="13">
    <source>
        <dbReference type="SAM" id="SignalP"/>
    </source>
</evidence>
<evidence type="ECO:0000256" key="6">
    <source>
        <dbReference type="ARBA" id="ARBA00022095"/>
    </source>
</evidence>
<comment type="subcellular location">
    <subcellularLocation>
        <location evidence="2">Secreted</location>
    </subcellularLocation>
</comment>
<name>A0A2K1KT69_PHYPA</name>
<keyword evidence="7" id="KW-0964">Secreted</keyword>
<dbReference type="PaxDb" id="3218-PP1S1_590V6.1"/>
<reference evidence="18" key="3">
    <citation type="submission" date="2020-12" db="UniProtKB">
        <authorList>
            <consortium name="EnsemblPlants"/>
        </authorList>
    </citation>
    <scope>IDENTIFICATION</scope>
</reference>
<dbReference type="InterPro" id="IPR001117">
    <property type="entry name" value="Cu-oxidase_2nd"/>
</dbReference>
<dbReference type="STRING" id="3218.A0A2K1KT69"/>
<evidence type="ECO:0000313" key="17">
    <source>
        <dbReference type="EMBL" id="PNR56985.1"/>
    </source>
</evidence>
<reference evidence="17 19" key="1">
    <citation type="journal article" date="2008" name="Science">
        <title>The Physcomitrella genome reveals evolutionary insights into the conquest of land by plants.</title>
        <authorList>
            <person name="Rensing S."/>
            <person name="Lang D."/>
            <person name="Zimmer A."/>
            <person name="Terry A."/>
            <person name="Salamov A."/>
            <person name="Shapiro H."/>
            <person name="Nishiyama T."/>
            <person name="Perroud P.-F."/>
            <person name="Lindquist E."/>
            <person name="Kamisugi Y."/>
            <person name="Tanahashi T."/>
            <person name="Sakakibara K."/>
            <person name="Fujita T."/>
            <person name="Oishi K."/>
            <person name="Shin-I T."/>
            <person name="Kuroki Y."/>
            <person name="Toyoda A."/>
            <person name="Suzuki Y."/>
            <person name="Hashimoto A."/>
            <person name="Yamaguchi K."/>
            <person name="Sugano A."/>
            <person name="Kohara Y."/>
            <person name="Fujiyama A."/>
            <person name="Anterola A."/>
            <person name="Aoki S."/>
            <person name="Ashton N."/>
            <person name="Barbazuk W.B."/>
            <person name="Barker E."/>
            <person name="Bennetzen J."/>
            <person name="Bezanilla M."/>
            <person name="Blankenship R."/>
            <person name="Cho S.H."/>
            <person name="Dutcher S."/>
            <person name="Estelle M."/>
            <person name="Fawcett J.A."/>
            <person name="Gundlach H."/>
            <person name="Hanada K."/>
            <person name="Heyl A."/>
            <person name="Hicks K.A."/>
            <person name="Hugh J."/>
            <person name="Lohr M."/>
            <person name="Mayer K."/>
            <person name="Melkozernov A."/>
            <person name="Murata T."/>
            <person name="Nelson D."/>
            <person name="Pils B."/>
            <person name="Prigge M."/>
            <person name="Reiss B."/>
            <person name="Renner T."/>
            <person name="Rombauts S."/>
            <person name="Rushton P."/>
            <person name="Sanderfoot A."/>
            <person name="Schween G."/>
            <person name="Shiu S.-H."/>
            <person name="Stueber K."/>
            <person name="Theodoulou F.L."/>
            <person name="Tu H."/>
            <person name="Van de Peer Y."/>
            <person name="Verrier P.J."/>
            <person name="Waters E."/>
            <person name="Wood A."/>
            <person name="Yang L."/>
            <person name="Cove D."/>
            <person name="Cuming A."/>
            <person name="Hasebe M."/>
            <person name="Lucas S."/>
            <person name="Mishler D.B."/>
            <person name="Reski R."/>
            <person name="Grigoriev I."/>
            <person name="Quatrano R.S."/>
            <person name="Boore J.L."/>
        </authorList>
    </citation>
    <scope>NUCLEOTIDE SEQUENCE [LARGE SCALE GENOMIC DNA]</scope>
    <source>
        <strain evidence="18 19">cv. Gransden 2004</strain>
    </source>
</reference>
<comment type="similarity">
    <text evidence="3">Belongs to the multicopper oxidase family.</text>
</comment>
<dbReference type="InterPro" id="IPR011706">
    <property type="entry name" value="Cu-oxidase_C"/>
</dbReference>
<dbReference type="InterPro" id="IPR011707">
    <property type="entry name" value="Cu-oxidase-like_N"/>
</dbReference>
<evidence type="ECO:0000256" key="3">
    <source>
        <dbReference type="ARBA" id="ARBA00010609"/>
    </source>
</evidence>
<dbReference type="PANTHER" id="PTHR11709">
    <property type="entry name" value="MULTI-COPPER OXIDASE"/>
    <property type="match status" value="1"/>
</dbReference>
<evidence type="ECO:0000313" key="18">
    <source>
        <dbReference type="EnsemblPlants" id="Pp3c3_3800V3.1"/>
    </source>
</evidence>
<dbReference type="Proteomes" id="UP000006727">
    <property type="component" value="Chromosome 3"/>
</dbReference>
<dbReference type="GO" id="GO:0005576">
    <property type="term" value="C:extracellular region"/>
    <property type="evidence" value="ECO:0007669"/>
    <property type="project" value="UniProtKB-SubCell"/>
</dbReference>
<dbReference type="InterPro" id="IPR034267">
    <property type="entry name" value="CuRO_3_AAO"/>
</dbReference>
<dbReference type="EnsemblPlants" id="Pp3c3_3800V3.1">
    <property type="protein sequence ID" value="Pp3c3_3800V3.1"/>
    <property type="gene ID" value="Pp3c3_3800"/>
</dbReference>
<keyword evidence="9" id="KW-0560">Oxidoreductase</keyword>
<dbReference type="EMBL" id="ABEU02000003">
    <property type="protein sequence ID" value="PNR56985.1"/>
    <property type="molecule type" value="Genomic_DNA"/>
</dbReference>
<dbReference type="EC" id="1.10.3.3" evidence="5"/>
<dbReference type="InterPro" id="IPR002355">
    <property type="entry name" value="Cu_oxidase_Cu_BS"/>
</dbReference>
<evidence type="ECO:0000259" key="14">
    <source>
        <dbReference type="Pfam" id="PF00394"/>
    </source>
</evidence>
<protein>
    <recommendedName>
        <fullName evidence="6">L-ascorbate oxidase</fullName>
        <ecNumber evidence="5">1.10.3.3</ecNumber>
    </recommendedName>
</protein>
<dbReference type="CDD" id="cd13893">
    <property type="entry name" value="CuRO_3_AAO"/>
    <property type="match status" value="1"/>
</dbReference>
<reference evidence="17 19" key="2">
    <citation type="journal article" date="2018" name="Plant J.">
        <title>The Physcomitrella patens chromosome-scale assembly reveals moss genome structure and evolution.</title>
        <authorList>
            <person name="Lang D."/>
            <person name="Ullrich K.K."/>
            <person name="Murat F."/>
            <person name="Fuchs J."/>
            <person name="Jenkins J."/>
            <person name="Haas F.B."/>
            <person name="Piednoel M."/>
            <person name="Gundlach H."/>
            <person name="Van Bel M."/>
            <person name="Meyberg R."/>
            <person name="Vives C."/>
            <person name="Morata J."/>
            <person name="Symeonidi A."/>
            <person name="Hiss M."/>
            <person name="Muchero W."/>
            <person name="Kamisugi Y."/>
            <person name="Saleh O."/>
            <person name="Blanc G."/>
            <person name="Decker E.L."/>
            <person name="van Gessel N."/>
            <person name="Grimwood J."/>
            <person name="Hayes R.D."/>
            <person name="Graham S.W."/>
            <person name="Gunter L.E."/>
            <person name="McDaniel S.F."/>
            <person name="Hoernstein S.N.W."/>
            <person name="Larsson A."/>
            <person name="Li F.W."/>
            <person name="Perroud P.F."/>
            <person name="Phillips J."/>
            <person name="Ranjan P."/>
            <person name="Rokshar D.S."/>
            <person name="Rothfels C.J."/>
            <person name="Schneider L."/>
            <person name="Shu S."/>
            <person name="Stevenson D.W."/>
            <person name="Thummler F."/>
            <person name="Tillich M."/>
            <person name="Villarreal Aguilar J.C."/>
            <person name="Widiez T."/>
            <person name="Wong G.K."/>
            <person name="Wymore A."/>
            <person name="Zhang Y."/>
            <person name="Zimmer A.D."/>
            <person name="Quatrano R.S."/>
            <person name="Mayer K.F.X."/>
            <person name="Goodstein D."/>
            <person name="Casacuberta J.M."/>
            <person name="Vandepoele K."/>
            <person name="Reski R."/>
            <person name="Cuming A.C."/>
            <person name="Tuskan G.A."/>
            <person name="Maumus F."/>
            <person name="Salse J."/>
            <person name="Schmutz J."/>
            <person name="Rensing S.A."/>
        </authorList>
    </citation>
    <scope>NUCLEOTIDE SEQUENCE [LARGE SCALE GENOMIC DNA]</scope>
    <source>
        <strain evidence="18 19">cv. Gransden 2004</strain>
    </source>
</reference>
<comment type="subunit">
    <text evidence="4">Dimer.</text>
</comment>
<feature type="chain" id="PRO_5044576467" description="L-ascorbate oxidase" evidence="13">
    <location>
        <begin position="23"/>
        <end position="573"/>
    </location>
</feature>
<evidence type="ECO:0000256" key="4">
    <source>
        <dbReference type="ARBA" id="ARBA00011473"/>
    </source>
</evidence>
<evidence type="ECO:0000259" key="16">
    <source>
        <dbReference type="Pfam" id="PF07732"/>
    </source>
</evidence>
<keyword evidence="13" id="KW-0732">Signal</keyword>
<comment type="catalytic activity">
    <reaction evidence="12">
        <text>4 L-ascorbate + O2 = 4 monodehydro-L-ascorbate radical + 2 H2O</text>
        <dbReference type="Rhea" id="RHEA:30243"/>
        <dbReference type="ChEBI" id="CHEBI:15377"/>
        <dbReference type="ChEBI" id="CHEBI:15379"/>
        <dbReference type="ChEBI" id="CHEBI:38290"/>
        <dbReference type="ChEBI" id="CHEBI:59513"/>
        <dbReference type="EC" id="1.10.3.3"/>
    </reaction>
</comment>
<evidence type="ECO:0000313" key="19">
    <source>
        <dbReference type="Proteomes" id="UP000006727"/>
    </source>
</evidence>